<dbReference type="InterPro" id="IPR019587">
    <property type="entry name" value="Polyketide_cyclase/dehydratase"/>
</dbReference>
<dbReference type="InterPro" id="IPR023393">
    <property type="entry name" value="START-like_dom_sf"/>
</dbReference>
<dbReference type="RefSeq" id="WP_379572237.1">
    <property type="nucleotide sequence ID" value="NZ_JBHUFV010000017.1"/>
</dbReference>
<name>A0ABW4SUB9_9ACTN</name>
<dbReference type="Gene3D" id="3.30.530.20">
    <property type="match status" value="1"/>
</dbReference>
<dbReference type="CDD" id="cd07812">
    <property type="entry name" value="SRPBCC"/>
    <property type="match status" value="1"/>
</dbReference>
<accession>A0ABW4SUB9</accession>
<organism evidence="1 2">
    <name type="scientific">Nonomuraea mangrovi</name>
    <dbReference type="NCBI Taxonomy" id="2316207"/>
    <lineage>
        <taxon>Bacteria</taxon>
        <taxon>Bacillati</taxon>
        <taxon>Actinomycetota</taxon>
        <taxon>Actinomycetes</taxon>
        <taxon>Streptosporangiales</taxon>
        <taxon>Streptosporangiaceae</taxon>
        <taxon>Nonomuraea</taxon>
    </lineage>
</organism>
<evidence type="ECO:0000313" key="1">
    <source>
        <dbReference type="EMBL" id="MFD1932187.1"/>
    </source>
</evidence>
<keyword evidence="2" id="KW-1185">Reference proteome</keyword>
<dbReference type="EMBL" id="JBHUFV010000017">
    <property type="protein sequence ID" value="MFD1932187.1"/>
    <property type="molecule type" value="Genomic_DNA"/>
</dbReference>
<proteinExistence type="predicted"/>
<comment type="caution">
    <text evidence="1">The sequence shown here is derived from an EMBL/GenBank/DDBJ whole genome shotgun (WGS) entry which is preliminary data.</text>
</comment>
<dbReference type="Proteomes" id="UP001597368">
    <property type="component" value="Unassembled WGS sequence"/>
</dbReference>
<gene>
    <name evidence="1" type="ORF">ACFSKW_11945</name>
</gene>
<protein>
    <submittedName>
        <fullName evidence="1">SRPBCC family protein</fullName>
    </submittedName>
</protein>
<reference evidence="2" key="1">
    <citation type="journal article" date="2019" name="Int. J. Syst. Evol. Microbiol.">
        <title>The Global Catalogue of Microorganisms (GCM) 10K type strain sequencing project: providing services to taxonomists for standard genome sequencing and annotation.</title>
        <authorList>
            <consortium name="The Broad Institute Genomics Platform"/>
            <consortium name="The Broad Institute Genome Sequencing Center for Infectious Disease"/>
            <person name="Wu L."/>
            <person name="Ma J."/>
        </authorList>
    </citation>
    <scope>NUCLEOTIDE SEQUENCE [LARGE SCALE GENOMIC DNA]</scope>
    <source>
        <strain evidence="2">ICMP 6774ER</strain>
    </source>
</reference>
<dbReference type="SUPFAM" id="SSF55961">
    <property type="entry name" value="Bet v1-like"/>
    <property type="match status" value="1"/>
</dbReference>
<evidence type="ECO:0000313" key="2">
    <source>
        <dbReference type="Proteomes" id="UP001597368"/>
    </source>
</evidence>
<dbReference type="Pfam" id="PF10604">
    <property type="entry name" value="Polyketide_cyc2"/>
    <property type="match status" value="1"/>
</dbReference>
<sequence length="155" mass="17171">MSEPSASASIEIDAPPERVYELVTDLEGMGAWNAECERARWIGEVRSARRGARFRGSNRNGSRRWSTVCTVTAAEPGRVFAYHVRAGGMLDIAVWRFDITPSEMGCVVEQKTWDTRGRFMLVVGRLATNVADRAAHNAANMRRSLEGLKRVAESG</sequence>